<keyword evidence="10 18" id="KW-0675">Receptor</keyword>
<keyword evidence="9 12" id="KW-0472">Membrane</keyword>
<dbReference type="PANTHER" id="PTHR32552">
    <property type="entry name" value="FERRICHROME IRON RECEPTOR-RELATED"/>
    <property type="match status" value="1"/>
</dbReference>
<evidence type="ECO:0000256" key="9">
    <source>
        <dbReference type="ARBA" id="ARBA00023136"/>
    </source>
</evidence>
<dbReference type="PANTHER" id="PTHR32552:SF83">
    <property type="entry name" value="BLR3904 PROTEIN"/>
    <property type="match status" value="1"/>
</dbReference>
<gene>
    <name evidence="18" type="ORF">NT6N_33270</name>
</gene>
<keyword evidence="11 12" id="KW-0998">Cell outer membrane</keyword>
<evidence type="ECO:0000256" key="12">
    <source>
        <dbReference type="PROSITE-ProRule" id="PRU01360"/>
    </source>
</evidence>
<feature type="region of interest" description="Disordered" evidence="14">
    <location>
        <begin position="404"/>
        <end position="428"/>
    </location>
</feature>
<evidence type="ECO:0000256" key="3">
    <source>
        <dbReference type="ARBA" id="ARBA00022448"/>
    </source>
</evidence>
<feature type="transmembrane region" description="Helical" evidence="15">
    <location>
        <begin position="21"/>
        <end position="44"/>
    </location>
</feature>
<dbReference type="InterPro" id="IPR000531">
    <property type="entry name" value="Beta-barrel_TonB"/>
</dbReference>
<comment type="similarity">
    <text evidence="2 12 13">Belongs to the TonB-dependent receptor family.</text>
</comment>
<evidence type="ECO:0000259" key="17">
    <source>
        <dbReference type="Pfam" id="PF07715"/>
    </source>
</evidence>
<dbReference type="EMBL" id="AP026866">
    <property type="protein sequence ID" value="BDS08287.1"/>
    <property type="molecule type" value="Genomic_DNA"/>
</dbReference>
<dbReference type="SUPFAM" id="SSF56935">
    <property type="entry name" value="Porins"/>
    <property type="match status" value="1"/>
</dbReference>
<organism evidence="18">
    <name type="scientific">Oceaniferula spumae</name>
    <dbReference type="NCBI Taxonomy" id="2979115"/>
    <lineage>
        <taxon>Bacteria</taxon>
        <taxon>Pseudomonadati</taxon>
        <taxon>Verrucomicrobiota</taxon>
        <taxon>Verrucomicrobiia</taxon>
        <taxon>Verrucomicrobiales</taxon>
        <taxon>Verrucomicrobiaceae</taxon>
        <taxon>Oceaniferula</taxon>
    </lineage>
</organism>
<dbReference type="Pfam" id="PF07715">
    <property type="entry name" value="Plug"/>
    <property type="match status" value="1"/>
</dbReference>
<dbReference type="CDD" id="cd01347">
    <property type="entry name" value="ligand_gated_channel"/>
    <property type="match status" value="1"/>
</dbReference>
<evidence type="ECO:0000256" key="2">
    <source>
        <dbReference type="ARBA" id="ARBA00009810"/>
    </source>
</evidence>
<dbReference type="Gene3D" id="2.170.130.10">
    <property type="entry name" value="TonB-dependent receptor, plug domain"/>
    <property type="match status" value="1"/>
</dbReference>
<dbReference type="NCBIfam" id="TIGR01783">
    <property type="entry name" value="TonB-siderophor"/>
    <property type="match status" value="1"/>
</dbReference>
<dbReference type="InterPro" id="IPR010105">
    <property type="entry name" value="TonB_sidphr_rcpt"/>
</dbReference>
<accession>A0AAT9FQ59</accession>
<evidence type="ECO:0000256" key="7">
    <source>
        <dbReference type="ARBA" id="ARBA00023065"/>
    </source>
</evidence>
<dbReference type="FunFam" id="2.170.130.10:FF:000001">
    <property type="entry name" value="Catecholate siderophore TonB-dependent receptor"/>
    <property type="match status" value="1"/>
</dbReference>
<name>A0AAT9FQ59_9BACT</name>
<dbReference type="GO" id="GO:0009279">
    <property type="term" value="C:cell outer membrane"/>
    <property type="evidence" value="ECO:0007669"/>
    <property type="project" value="UniProtKB-SubCell"/>
</dbReference>
<keyword evidence="6" id="KW-0732">Signal</keyword>
<dbReference type="GO" id="GO:0038023">
    <property type="term" value="F:signaling receptor activity"/>
    <property type="evidence" value="ECO:0007669"/>
    <property type="project" value="InterPro"/>
</dbReference>
<evidence type="ECO:0000259" key="16">
    <source>
        <dbReference type="Pfam" id="PF00593"/>
    </source>
</evidence>
<dbReference type="PROSITE" id="PS52016">
    <property type="entry name" value="TONB_DEPENDENT_REC_3"/>
    <property type="match status" value="1"/>
</dbReference>
<feature type="domain" description="TonB-dependent receptor-like beta-barrel" evidence="16">
    <location>
        <begin position="258"/>
        <end position="689"/>
    </location>
</feature>
<dbReference type="KEGG" id="osu:NT6N_33270"/>
<evidence type="ECO:0000256" key="4">
    <source>
        <dbReference type="ARBA" id="ARBA00022452"/>
    </source>
</evidence>
<dbReference type="InterPro" id="IPR039426">
    <property type="entry name" value="TonB-dep_rcpt-like"/>
</dbReference>
<protein>
    <submittedName>
        <fullName evidence="18">Iron transport outer membrane receptor</fullName>
    </submittedName>
</protein>
<evidence type="ECO:0000256" key="11">
    <source>
        <dbReference type="ARBA" id="ARBA00023237"/>
    </source>
</evidence>
<keyword evidence="3 12" id="KW-0813">Transport</keyword>
<dbReference type="GO" id="GO:0015344">
    <property type="term" value="F:siderophore uptake transmembrane transporter activity"/>
    <property type="evidence" value="ECO:0007669"/>
    <property type="project" value="TreeGrafter"/>
</dbReference>
<evidence type="ECO:0000256" key="13">
    <source>
        <dbReference type="RuleBase" id="RU003357"/>
    </source>
</evidence>
<keyword evidence="15" id="KW-1133">Transmembrane helix</keyword>
<evidence type="ECO:0000313" key="18">
    <source>
        <dbReference type="EMBL" id="BDS08287.1"/>
    </source>
</evidence>
<evidence type="ECO:0000256" key="15">
    <source>
        <dbReference type="SAM" id="Phobius"/>
    </source>
</evidence>
<proteinExistence type="inferred from homology"/>
<evidence type="ECO:0000256" key="1">
    <source>
        <dbReference type="ARBA" id="ARBA00004571"/>
    </source>
</evidence>
<keyword evidence="8 13" id="KW-0798">TonB box</keyword>
<dbReference type="Pfam" id="PF00593">
    <property type="entry name" value="TonB_dep_Rec_b-barrel"/>
    <property type="match status" value="1"/>
</dbReference>
<evidence type="ECO:0000256" key="10">
    <source>
        <dbReference type="ARBA" id="ARBA00023170"/>
    </source>
</evidence>
<evidence type="ECO:0000256" key="5">
    <source>
        <dbReference type="ARBA" id="ARBA00022692"/>
    </source>
</evidence>
<keyword evidence="7" id="KW-0406">Ion transport</keyword>
<feature type="domain" description="TonB-dependent receptor plug" evidence="17">
    <location>
        <begin position="85"/>
        <end position="183"/>
    </location>
</feature>
<evidence type="ECO:0000256" key="14">
    <source>
        <dbReference type="SAM" id="MobiDB-lite"/>
    </source>
</evidence>
<dbReference type="InterPro" id="IPR037066">
    <property type="entry name" value="Plug_dom_sf"/>
</dbReference>
<dbReference type="InterPro" id="IPR012910">
    <property type="entry name" value="Plug_dom"/>
</dbReference>
<sequence length="719" mass="78624">MKNNKTTPSAQAPQSLRHASFLGHCATATSVAGAMLFAGGVGAAEQSKKDNENDGQLDPSVINADGEKEKLNPTQLNSPRYPAPLREIPRTVTIVPEELIKQQNATTIADALRNVPGISLQAGEGGTPAGDQLTLRGFDARTDFFIDGIRDIGGYTRDPFNYEQIEVSKGPSSTDTGRGSTGGSINLATKTPKLELARDLTLGIGTNDFYRFTLDWNQPVDAIANSALRLNLLGHSAGNAGRDWVTNERWGIAPSFAIGLGTDTVTTFSYMHMSADNVPDYGIPWVNDRVPSGVDFNNWYGLLSRDYSHVDTDIFTAEVKHSVNENLDLRAVARYGRNHRDSIITAPRLDTTTPDPFDIRRTDEKFRLQTNTIAAFAFDMNYRFNTGSLEHTLIAGADYTHEKDVNKNRTSDDSGAPNTDLFNPNPHGVDTSVYSRTNTSVARADTIGFFLYDTIKLNDQWSFNGGLRYDNFDAEVDGLSQQDEFISWRTSVSYKPCENGTIYLAYGTSVNPSAADLSYGRGSVNFGLDPEETETWELGTKWGWMDDRIGLTAAIFRTNKTNARTTDPGSGDTVLEGNIQVQGAELGLTGKLTDKWSIYAGYTYLDGEIKSDPNPANEGGTIGNSPEHSFSIWSTYAITDDLSFGGGVRYVGDRDNGRGRIAPSYTTYDAFASYKLNEDVTLQLNVINLTDEDYVDQVGGGHFIPGVGRTATLSVKYEF</sequence>
<dbReference type="GO" id="GO:0015891">
    <property type="term" value="P:siderophore transport"/>
    <property type="evidence" value="ECO:0007669"/>
    <property type="project" value="InterPro"/>
</dbReference>
<dbReference type="InterPro" id="IPR036942">
    <property type="entry name" value="Beta-barrel_TonB_sf"/>
</dbReference>
<evidence type="ECO:0000256" key="6">
    <source>
        <dbReference type="ARBA" id="ARBA00022729"/>
    </source>
</evidence>
<dbReference type="Gene3D" id="2.40.170.20">
    <property type="entry name" value="TonB-dependent receptor, beta-barrel domain"/>
    <property type="match status" value="1"/>
</dbReference>
<keyword evidence="5 12" id="KW-0812">Transmembrane</keyword>
<comment type="subcellular location">
    <subcellularLocation>
        <location evidence="1 12">Cell outer membrane</location>
        <topology evidence="1 12">Multi-pass membrane protein</topology>
    </subcellularLocation>
</comment>
<evidence type="ECO:0000256" key="8">
    <source>
        <dbReference type="ARBA" id="ARBA00023077"/>
    </source>
</evidence>
<dbReference type="AlphaFoldDB" id="A0AAT9FQ59"/>
<reference evidence="18" key="1">
    <citation type="submission" date="2024-07" db="EMBL/GenBank/DDBJ databases">
        <title>Complete genome sequence of Verrucomicrobiaceae bacterium NT6N.</title>
        <authorList>
            <person name="Huang C."/>
            <person name="Takami H."/>
            <person name="Hamasaki K."/>
        </authorList>
    </citation>
    <scope>NUCLEOTIDE SEQUENCE</scope>
    <source>
        <strain evidence="18">NT6N</strain>
    </source>
</reference>
<keyword evidence="4 12" id="KW-1134">Transmembrane beta strand</keyword>
<feature type="region of interest" description="Disordered" evidence="14">
    <location>
        <begin position="167"/>
        <end position="186"/>
    </location>
</feature>
<feature type="region of interest" description="Disordered" evidence="14">
    <location>
        <begin position="46"/>
        <end position="83"/>
    </location>
</feature>